<dbReference type="InterPro" id="IPR029016">
    <property type="entry name" value="GAF-like_dom_sf"/>
</dbReference>
<dbReference type="InterPro" id="IPR000014">
    <property type="entry name" value="PAS"/>
</dbReference>
<dbReference type="AlphaFoldDB" id="A0A3T0D394"/>
<gene>
    <name evidence="2" type="ORF">ELD05_01790</name>
</gene>
<dbReference type="NCBIfam" id="TIGR00229">
    <property type="entry name" value="sensory_box"/>
    <property type="match status" value="1"/>
</dbReference>
<dbReference type="Gene3D" id="3.30.450.20">
    <property type="entry name" value="PAS domain"/>
    <property type="match status" value="1"/>
</dbReference>
<dbReference type="PROSITE" id="PS50112">
    <property type="entry name" value="PAS"/>
    <property type="match status" value="1"/>
</dbReference>
<dbReference type="SUPFAM" id="SSF55781">
    <property type="entry name" value="GAF domain-like"/>
    <property type="match status" value="1"/>
</dbReference>
<feature type="domain" description="PAS" evidence="1">
    <location>
        <begin position="1"/>
        <end position="44"/>
    </location>
</feature>
<dbReference type="SUPFAM" id="SSF55785">
    <property type="entry name" value="PYP-like sensor domain (PAS domain)"/>
    <property type="match status" value="1"/>
</dbReference>
<dbReference type="Proteomes" id="UP000282930">
    <property type="component" value="Chromosome"/>
</dbReference>
<keyword evidence="3" id="KW-1185">Reference proteome</keyword>
<dbReference type="KEGG" id="ccha:ELD05_01790"/>
<dbReference type="CDD" id="cd00130">
    <property type="entry name" value="PAS"/>
    <property type="match status" value="1"/>
</dbReference>
<dbReference type="EMBL" id="CP034791">
    <property type="protein sequence ID" value="AZT89509.1"/>
    <property type="molecule type" value="Genomic_DNA"/>
</dbReference>
<dbReference type="Pfam" id="PF13185">
    <property type="entry name" value="GAF_2"/>
    <property type="match status" value="1"/>
</dbReference>
<protein>
    <submittedName>
        <fullName evidence="2">PAS domain S-box protein</fullName>
    </submittedName>
</protein>
<dbReference type="Pfam" id="PF13426">
    <property type="entry name" value="PAS_9"/>
    <property type="match status" value="1"/>
</dbReference>
<dbReference type="Gene3D" id="3.30.450.40">
    <property type="match status" value="1"/>
</dbReference>
<evidence type="ECO:0000259" key="1">
    <source>
        <dbReference type="PROSITE" id="PS50112"/>
    </source>
</evidence>
<evidence type="ECO:0000313" key="3">
    <source>
        <dbReference type="Proteomes" id="UP000282930"/>
    </source>
</evidence>
<evidence type="ECO:0000313" key="2">
    <source>
        <dbReference type="EMBL" id="AZT89509.1"/>
    </source>
</evidence>
<dbReference type="InterPro" id="IPR003018">
    <property type="entry name" value="GAF"/>
</dbReference>
<reference evidence="2 3" key="1">
    <citation type="submission" date="2018-12" db="EMBL/GenBank/DDBJ databases">
        <title>Genome sequence from the cellulolytic species, Caldicellulosiruptor changbaiensis.</title>
        <authorList>
            <person name="Blumer-Schuette S.E."/>
            <person name="Mendoza C."/>
        </authorList>
    </citation>
    <scope>NUCLEOTIDE SEQUENCE [LARGE SCALE GENOMIC DNA]</scope>
    <source>
        <strain evidence="2 3">CBS-Z</strain>
    </source>
</reference>
<organism evidence="2 3">
    <name type="scientific">Caldicellulosiruptor changbaiensis</name>
    <dbReference type="NCBI Taxonomy" id="1222016"/>
    <lineage>
        <taxon>Bacteria</taxon>
        <taxon>Bacillati</taxon>
        <taxon>Bacillota</taxon>
        <taxon>Bacillota incertae sedis</taxon>
        <taxon>Caldicellulosiruptorales</taxon>
        <taxon>Caldicellulosiruptoraceae</taxon>
        <taxon>Caldicellulosiruptor</taxon>
    </lineage>
</organism>
<proteinExistence type="predicted"/>
<accession>A0A3T0D394</accession>
<name>A0A3T0D394_9FIRM</name>
<dbReference type="InterPro" id="IPR035965">
    <property type="entry name" value="PAS-like_dom_sf"/>
</dbReference>
<sequence>MQSSCLQLLGYTRDQLLTKHLTDIITPEDLTEKPLNFNRVLSGESVTVERNFKTKEKREVMVEINVSKLDNDLLLGIAHDITKIKEAEKQKLKRLHLLEILYSATQRFSESLNLEQVAYEVTRTCVENLGASLAWIGRAEVDGTVTVLYQYPNDHPYPKNINVRWDDTPEGQGPTGIAIRTGVPQIVEDIASYPKFEPWRMKALIESGFFTAAAFPLTTRGRTFGALNIYSDKKGFF</sequence>